<evidence type="ECO:0000313" key="1">
    <source>
        <dbReference type="EMBL" id="KKN13373.1"/>
    </source>
</evidence>
<dbReference type="EMBL" id="LAZR01003929">
    <property type="protein sequence ID" value="KKN13373.1"/>
    <property type="molecule type" value="Genomic_DNA"/>
</dbReference>
<dbReference type="AlphaFoldDB" id="A0A0F9R7I9"/>
<name>A0A0F9R7I9_9ZZZZ</name>
<reference evidence="1" key="1">
    <citation type="journal article" date="2015" name="Nature">
        <title>Complex archaea that bridge the gap between prokaryotes and eukaryotes.</title>
        <authorList>
            <person name="Spang A."/>
            <person name="Saw J.H."/>
            <person name="Jorgensen S.L."/>
            <person name="Zaremba-Niedzwiedzka K."/>
            <person name="Martijn J."/>
            <person name="Lind A.E."/>
            <person name="van Eijk R."/>
            <person name="Schleper C."/>
            <person name="Guy L."/>
            <person name="Ettema T.J."/>
        </authorList>
    </citation>
    <scope>NUCLEOTIDE SEQUENCE</scope>
</reference>
<comment type="caution">
    <text evidence="1">The sequence shown here is derived from an EMBL/GenBank/DDBJ whole genome shotgun (WGS) entry which is preliminary data.</text>
</comment>
<gene>
    <name evidence="1" type="ORF">LCGC14_1006920</name>
</gene>
<accession>A0A0F9R7I9</accession>
<protein>
    <submittedName>
        <fullName evidence="1">Uncharacterized protein</fullName>
    </submittedName>
</protein>
<sequence>MKKKTIYISFYVPEFLWIKNQYYKSLDIIERIHLSPIWCKLKRNHWWKEYNLSEFTPHWRKCIRCGERQLDHNDGFGVPDWHETYYGTPIWNLIRI</sequence>
<proteinExistence type="predicted"/>
<organism evidence="1">
    <name type="scientific">marine sediment metagenome</name>
    <dbReference type="NCBI Taxonomy" id="412755"/>
    <lineage>
        <taxon>unclassified sequences</taxon>
        <taxon>metagenomes</taxon>
        <taxon>ecological metagenomes</taxon>
    </lineage>
</organism>